<feature type="region of interest" description="Disordered" evidence="11">
    <location>
        <begin position="713"/>
        <end position="757"/>
    </location>
</feature>
<dbReference type="InterPro" id="IPR003439">
    <property type="entry name" value="ABC_transporter-like_ATP-bd"/>
</dbReference>
<sequence>MKPAMAWLSLPLAVLLDFLTLRLALRLCPLLQPWDPLALAWGVALARGALLSLSAQAARGRGQGLPGGVREALLPLAALLSLLLPGYVTLQALAQPRAPPSELLHGWGRGDVFGLTYGAAGLAAALWHQLFPAGRGEPGPSASLGRLLACVRPDLLRFVAIAGFLVLSSLGDMAFPYYLGRMTDWIINEDDPSVFIQAVWDMFLIAVGSAVTKFICDAVYKETMNRIHMRIQSQVFSSVLHQDIAFFHANRTGDITSRVTVDTDTVSEALSEKLNVLMWCGMQGVFLYALMVQVSLRLVLFTTIGLPIILLVPKLSGKFHQNLAKRVQESLAKANEVAVETFQAMATVRSFANEEGAARRYGQRLQETYRLNKQEAAAYAASMWTNSLPELALKVGILYYGGRLVAAGGISTGDLVTFVLYATNFSTALEGLLSTYPSVQKAVGSSEKIFEYMERTPRISPPGALAPPSLRGHLQVQDVWFSYPGRDDTPVLKGVSLELRPGEVTALVGPSGAGKTALVALLERFYEPQRGRLLLDGRDLQEYEHHYLHSKVALVSQGPVLFARSLHENIAYGLGGRSRQEVTGAAQRANAHGFIARLSHGYDTDVGEMGGQISGGQRQRVAIARALLRDPRVLILDDATSALDTESQLRVEKEIYEGARAGRSVLLIAHRLSAVERADRILVLEDGEIREQGTHRELLARRGSYWRLAQKQLNGDEGGGSRDSGFPPLQPPPCVRSPLACSQPHSHLGGPSHLHTPWLRAGESPPEACLPRAQTPCPCPAALGPEPRVGLSPMAPGGGGGGNPSWLGLCWELSCRGWGWGMGLGAPGSEKVRLGAGAWGWAELGGWVWVQGPDGTGGQDRCRVQALLYLVPGGGGVSGCRELSRGWGWGRGWAGRCCISGLRPRSSPEAAVGAARAPPGGRSSSGRGPARESPESETGRARRGPGAAARREGAGAGAGAAGAGAEGHGGSVSARTPRLTAPLCSLSTGPAAAMPLPLTLHLGGPLLLCDLALLGWGAPSLPPLGLPAPWLEAAVRFLGLWGVWGLLAPDRPCLPPPRALAALCLLPPLYLTLRSCLPLPDVPPALLAGAPWAWLLLSYGAVGLAQLTWGALGQGDRAGEPGAEDTKQESRATLRRLVGLSRPDVPFLSGAFVFLTLAVIGEMFIPYYTGRVIDILSSSYGHAFTTAIGLMCLTSFGSSLAASCREGIFMFTLSRLNIRIRQLLFSSLVRQDLAFFQQVKPGGELTSRLSRDTTMMSRSVPANANIFLCSLVKALGLYGFMLGLSWRLTLLTLLETPLTMAAQSLYDARRQAVLRAIQDSMARSGEVVRESVSSIETVRSFATEEEESRRYRAALAETHRLKNRRDLERDLYLLFCQLLHLAVQALMLYCGYQQIRAGLLTKGSLVSFVLYQWDVGGCIKTLACTYGDLLSNVGAAEKVFEYLDREPAVRTDGTRAPESLQGHVSFRDVSFSYPSRPDRQVLQAVSFELCPGEVTALVGLNGSGKSTCVGLLERFYEPQAGEILLDGAPLREYEHRYLHRQVALVGQEPVLFSGSIRENIAYGLGGCGEEQVTRAARAAQASGFIAELDRGFETDVGEKGGQLSAGQKQRIAIARALIRQPAVLILDEATSALDAESECAIRQSVLSRGPRTVLVIAHRMQTVENADRIVVLEGGAVAEEGTHAELMGREGPYYRLVQRDLAE</sequence>
<keyword evidence="7" id="KW-0571">Peptide transport</keyword>
<evidence type="ECO:0000256" key="3">
    <source>
        <dbReference type="ARBA" id="ARBA00022448"/>
    </source>
</evidence>
<evidence type="ECO:0000256" key="2">
    <source>
        <dbReference type="ARBA" id="ARBA00006493"/>
    </source>
</evidence>
<feature type="transmembrane region" description="Helical" evidence="12">
    <location>
        <begin position="155"/>
        <end position="179"/>
    </location>
</feature>
<feature type="domain" description="ABC transporter" evidence="13">
    <location>
        <begin position="1464"/>
        <end position="1699"/>
    </location>
</feature>
<organism evidence="15 16">
    <name type="scientific">Mauremys mutica</name>
    <name type="common">yellowpond turtle</name>
    <dbReference type="NCBI Taxonomy" id="74926"/>
    <lineage>
        <taxon>Eukaryota</taxon>
        <taxon>Metazoa</taxon>
        <taxon>Chordata</taxon>
        <taxon>Craniata</taxon>
        <taxon>Vertebrata</taxon>
        <taxon>Euteleostomi</taxon>
        <taxon>Archelosauria</taxon>
        <taxon>Testudinata</taxon>
        <taxon>Testudines</taxon>
        <taxon>Cryptodira</taxon>
        <taxon>Durocryptodira</taxon>
        <taxon>Testudinoidea</taxon>
        <taxon>Geoemydidae</taxon>
        <taxon>Geoemydinae</taxon>
        <taxon>Mauremys</taxon>
    </lineage>
</organism>
<evidence type="ECO:0000256" key="7">
    <source>
        <dbReference type="ARBA" id="ARBA00022856"/>
    </source>
</evidence>
<dbReference type="PANTHER" id="PTHR43394:SF14">
    <property type="entry name" value="TRANSPORTER 2, ATP BINDING CASSETTE SUBFAMILY B"/>
    <property type="match status" value="1"/>
</dbReference>
<feature type="compositionally biased region" description="Gly residues" evidence="11">
    <location>
        <begin position="954"/>
        <end position="970"/>
    </location>
</feature>
<dbReference type="GO" id="GO:0016020">
    <property type="term" value="C:membrane"/>
    <property type="evidence" value="ECO:0007669"/>
    <property type="project" value="InterPro"/>
</dbReference>
<dbReference type="EMBL" id="JAHDVG010000466">
    <property type="protein sequence ID" value="KAH1182944.1"/>
    <property type="molecule type" value="Genomic_DNA"/>
</dbReference>
<dbReference type="GO" id="GO:0005524">
    <property type="term" value="F:ATP binding"/>
    <property type="evidence" value="ECO:0007669"/>
    <property type="project" value="UniProtKB-KW"/>
</dbReference>
<keyword evidence="16" id="KW-1185">Reference proteome</keyword>
<comment type="caution">
    <text evidence="15">The sequence shown here is derived from an EMBL/GenBank/DDBJ whole genome shotgun (WGS) entry which is preliminary data.</text>
</comment>
<keyword evidence="7" id="KW-0653">Protein transport</keyword>
<dbReference type="PANTHER" id="PTHR43394">
    <property type="entry name" value="ATP-DEPENDENT PERMEASE MDL1, MITOCHONDRIAL"/>
    <property type="match status" value="1"/>
</dbReference>
<feature type="transmembrane region" description="Helical" evidence="12">
    <location>
        <begin position="1264"/>
        <end position="1286"/>
    </location>
</feature>
<feature type="domain" description="ABC transmembrane type-1" evidence="14">
    <location>
        <begin position="1150"/>
        <end position="1431"/>
    </location>
</feature>
<name>A0A9D3XLR6_9SAUR</name>
<feature type="compositionally biased region" description="Basic and acidic residues" evidence="11">
    <location>
        <begin position="929"/>
        <end position="940"/>
    </location>
</feature>
<feature type="transmembrane region" description="Helical" evidence="12">
    <location>
        <begin position="1180"/>
        <end position="1202"/>
    </location>
</feature>
<feature type="transmembrane region" description="Helical" evidence="12">
    <location>
        <begin position="1145"/>
        <end position="1168"/>
    </location>
</feature>
<dbReference type="PROSITE" id="PS50929">
    <property type="entry name" value="ABC_TM1F"/>
    <property type="match status" value="2"/>
</dbReference>
<evidence type="ECO:0000256" key="8">
    <source>
        <dbReference type="ARBA" id="ARBA00022967"/>
    </source>
</evidence>
<evidence type="ECO:0000256" key="4">
    <source>
        <dbReference type="ARBA" id="ARBA00022692"/>
    </source>
</evidence>
<evidence type="ECO:0000259" key="13">
    <source>
        <dbReference type="PROSITE" id="PS50893"/>
    </source>
</evidence>
<feature type="transmembrane region" description="Helical" evidence="12">
    <location>
        <begin position="199"/>
        <end position="220"/>
    </location>
</feature>
<proteinExistence type="inferred from homology"/>
<keyword evidence="6" id="KW-0067">ATP-binding</keyword>
<evidence type="ECO:0000256" key="5">
    <source>
        <dbReference type="ARBA" id="ARBA00022741"/>
    </source>
</evidence>
<evidence type="ECO:0000313" key="15">
    <source>
        <dbReference type="EMBL" id="KAH1182944.1"/>
    </source>
</evidence>
<dbReference type="GO" id="GO:0016887">
    <property type="term" value="F:ATP hydrolysis activity"/>
    <property type="evidence" value="ECO:0007669"/>
    <property type="project" value="InterPro"/>
</dbReference>
<evidence type="ECO:0000256" key="9">
    <source>
        <dbReference type="ARBA" id="ARBA00022989"/>
    </source>
</evidence>
<gene>
    <name evidence="15" type="ORF">KIL84_004436</name>
</gene>
<accession>A0A9D3XLR6</accession>
<dbReference type="GO" id="GO:0012505">
    <property type="term" value="C:endomembrane system"/>
    <property type="evidence" value="ECO:0007669"/>
    <property type="project" value="UniProtKB-SubCell"/>
</dbReference>
<dbReference type="InterPro" id="IPR027417">
    <property type="entry name" value="P-loop_NTPase"/>
</dbReference>
<dbReference type="PRINTS" id="PR01896">
    <property type="entry name" value="TAP1PROTEIN"/>
</dbReference>
<comment type="subcellular location">
    <subcellularLocation>
        <location evidence="1">Endomembrane system</location>
        <topology evidence="1">Multi-pass membrane protein</topology>
    </subcellularLocation>
</comment>
<feature type="region of interest" description="Disordered" evidence="11">
    <location>
        <begin position="909"/>
        <end position="973"/>
    </location>
</feature>
<evidence type="ECO:0000256" key="1">
    <source>
        <dbReference type="ARBA" id="ARBA00004127"/>
    </source>
</evidence>
<dbReference type="SUPFAM" id="SSF52540">
    <property type="entry name" value="P-loop containing nucleoside triphosphate hydrolases"/>
    <property type="match status" value="2"/>
</dbReference>
<keyword evidence="5" id="KW-0547">Nucleotide-binding</keyword>
<evidence type="ECO:0000256" key="6">
    <source>
        <dbReference type="ARBA" id="ARBA00022840"/>
    </source>
</evidence>
<dbReference type="InterPro" id="IPR039421">
    <property type="entry name" value="Type_1_exporter"/>
</dbReference>
<keyword evidence="10 12" id="KW-0472">Membrane</keyword>
<dbReference type="Proteomes" id="UP000827986">
    <property type="component" value="Unassembled WGS sequence"/>
</dbReference>
<evidence type="ECO:0000256" key="10">
    <source>
        <dbReference type="ARBA" id="ARBA00023136"/>
    </source>
</evidence>
<dbReference type="FunFam" id="1.20.1560.10:FF:000154">
    <property type="entry name" value="HAlF transporter (PGP related)"/>
    <property type="match status" value="1"/>
</dbReference>
<evidence type="ECO:0000259" key="14">
    <source>
        <dbReference type="PROSITE" id="PS50929"/>
    </source>
</evidence>
<dbReference type="Pfam" id="PF00664">
    <property type="entry name" value="ABC_membrane"/>
    <property type="match status" value="2"/>
</dbReference>
<dbReference type="InterPro" id="IPR036640">
    <property type="entry name" value="ABC1_TM_sf"/>
</dbReference>
<dbReference type="InterPro" id="IPR017871">
    <property type="entry name" value="ABC_transporter-like_CS"/>
</dbReference>
<dbReference type="GO" id="GO:0015421">
    <property type="term" value="F:ABC-type oligopeptide transporter activity"/>
    <property type="evidence" value="ECO:0007669"/>
    <property type="project" value="TreeGrafter"/>
</dbReference>
<evidence type="ECO:0000256" key="12">
    <source>
        <dbReference type="SAM" id="Phobius"/>
    </source>
</evidence>
<keyword evidence="9 12" id="KW-1133">Transmembrane helix</keyword>
<feature type="transmembrane region" description="Helical" evidence="12">
    <location>
        <begin position="1092"/>
        <end position="1112"/>
    </location>
</feature>
<dbReference type="CDD" id="cd18589">
    <property type="entry name" value="ABC_6TM_TAP1"/>
    <property type="match status" value="1"/>
</dbReference>
<feature type="domain" description="ABC transporter" evidence="13">
    <location>
        <begin position="474"/>
        <end position="711"/>
    </location>
</feature>
<dbReference type="CDD" id="cd18590">
    <property type="entry name" value="ABC_6TM_TAP2"/>
    <property type="match status" value="1"/>
</dbReference>
<keyword evidence="4 12" id="KW-0812">Transmembrane</keyword>
<dbReference type="PROSITE" id="PS50893">
    <property type="entry name" value="ABC_TRANSPORTER_2"/>
    <property type="match status" value="2"/>
</dbReference>
<dbReference type="SMART" id="SM00382">
    <property type="entry name" value="AAA"/>
    <property type="match status" value="2"/>
</dbReference>
<protein>
    <submittedName>
        <fullName evidence="15">Uncharacterized protein</fullName>
    </submittedName>
</protein>
<dbReference type="SUPFAM" id="SSF90123">
    <property type="entry name" value="ABC transporter transmembrane region"/>
    <property type="match status" value="2"/>
</dbReference>
<dbReference type="InterPro" id="IPR003593">
    <property type="entry name" value="AAA+_ATPase"/>
</dbReference>
<dbReference type="Gene3D" id="3.40.50.300">
    <property type="entry name" value="P-loop containing nucleotide triphosphate hydrolases"/>
    <property type="match status" value="2"/>
</dbReference>
<comment type="similarity">
    <text evidence="2">Belongs to the ABC transporter superfamily. ABCB family. MHC peptide exporter (TC 3.A.1.209) subfamily.</text>
</comment>
<dbReference type="Pfam" id="PF00005">
    <property type="entry name" value="ABC_tran"/>
    <property type="match status" value="2"/>
</dbReference>
<reference evidence="15" key="1">
    <citation type="submission" date="2021-09" db="EMBL/GenBank/DDBJ databases">
        <title>The genome of Mauremys mutica provides insights into the evolution of semi-aquatic lifestyle.</title>
        <authorList>
            <person name="Gong S."/>
            <person name="Gao Y."/>
        </authorList>
    </citation>
    <scope>NUCLEOTIDE SEQUENCE</scope>
    <source>
        <strain evidence="15">MM-2020</strain>
        <tissue evidence="15">Muscle</tissue>
    </source>
</reference>
<evidence type="ECO:0000256" key="11">
    <source>
        <dbReference type="SAM" id="MobiDB-lite"/>
    </source>
</evidence>
<feature type="domain" description="ABC transmembrane type-1" evidence="14">
    <location>
        <begin position="159"/>
        <end position="441"/>
    </location>
</feature>
<dbReference type="FunFam" id="3.40.50.300:FF:000140">
    <property type="entry name" value="Lipid A export ATP-binding/permease protein MsbA"/>
    <property type="match status" value="2"/>
</dbReference>
<keyword evidence="8" id="KW-1278">Translocase</keyword>
<dbReference type="PROSITE" id="PS00211">
    <property type="entry name" value="ABC_TRANSPORTER_1"/>
    <property type="match status" value="2"/>
</dbReference>
<evidence type="ECO:0000313" key="16">
    <source>
        <dbReference type="Proteomes" id="UP000827986"/>
    </source>
</evidence>
<keyword evidence="3" id="KW-0813">Transport</keyword>
<dbReference type="InterPro" id="IPR011527">
    <property type="entry name" value="ABC1_TM_dom"/>
</dbReference>
<feature type="compositionally biased region" description="Low complexity" evidence="11">
    <location>
        <begin position="909"/>
        <end position="928"/>
    </location>
</feature>
<dbReference type="Gene3D" id="1.20.1560.10">
    <property type="entry name" value="ABC transporter type 1, transmembrane domain"/>
    <property type="match status" value="2"/>
</dbReference>